<dbReference type="PANTHER" id="PTHR42260">
    <property type="entry name" value="DRBM DOMAIN-CONTAINING PROTEIN-RELATED"/>
    <property type="match status" value="1"/>
</dbReference>
<dbReference type="InParanoid" id="Q4D6I0"/>
<dbReference type="OMA" id="HQDVWNL"/>
<evidence type="ECO:0000256" key="1">
    <source>
        <dbReference type="SAM" id="Phobius"/>
    </source>
</evidence>
<gene>
    <name evidence="3" type="ORF">Tc00.1047053508823.110</name>
</gene>
<dbReference type="EMBL" id="AAHK01000929">
    <property type="protein sequence ID" value="EAN88136.1"/>
    <property type="molecule type" value="Genomic_DNA"/>
</dbReference>
<dbReference type="GeneID" id="3540681"/>
<accession>Q4D6I0</accession>
<organism evidence="3 4">
    <name type="scientific">Trypanosoma cruzi (strain CL Brener)</name>
    <dbReference type="NCBI Taxonomy" id="353153"/>
    <lineage>
        <taxon>Eukaryota</taxon>
        <taxon>Discoba</taxon>
        <taxon>Euglenozoa</taxon>
        <taxon>Kinetoplastea</taxon>
        <taxon>Metakinetoplastina</taxon>
        <taxon>Trypanosomatida</taxon>
        <taxon>Trypanosomatidae</taxon>
        <taxon>Trypanosoma</taxon>
        <taxon>Schizotrypanum</taxon>
    </lineage>
</organism>
<keyword evidence="1" id="KW-0812">Transmembrane</keyword>
<feature type="domain" description="REH2 DRSM" evidence="2">
    <location>
        <begin position="464"/>
        <end position="588"/>
    </location>
</feature>
<dbReference type="AlphaFoldDB" id="Q4D6I0"/>
<dbReference type="PANTHER" id="PTHR42260:SF2">
    <property type="entry name" value="DRBM DOMAIN-CONTAINING PROTEIN"/>
    <property type="match status" value="1"/>
</dbReference>
<feature type="domain" description="REH2 DRSM" evidence="2">
    <location>
        <begin position="149"/>
        <end position="281"/>
    </location>
</feature>
<keyword evidence="1" id="KW-1133">Transmembrane helix</keyword>
<dbReference type="KEGG" id="tcr:508823.110"/>
<sequence>MAVSLSLSLSTYICTCIYVFLFFIILAVIQGTLALNKHPNKPKEVKRNGERRGDAIDMHKKLFGDAAKGPCLCCIRSFPVQKWVGYEAIRVRRKGILQDLCVVMATRAVSHALMCCRRANQTGIPTATPAEADSMKGEDTEDQNPAQEVCVLKKLDVFAKSRILNYLSRHLPAGDEITRRASPFLITKTSDNALYQAEMLLPVEALISGAMQRTELRAVGYAQREKEAIIAACVHAERCLDALGIPLFTSDRLQRKRVEEAKRDGRYAPMPGDPLREVHLSELPFPVWFKAEAGGDEETGEDAKCASAQRKSGSYYPTLRSYQPDYHTTKRRYNDFSRRCGSDPFLRGMAGELAYLQARIFRHNTQLSGMDDGDDEGTSITIDPAEVEVLQPSHVSPDPVIRSDTAPFFHCPAMRLAVINSRPLNEHRIAGFIDESEGGVFDLVEGEKGTWWIHEELPGLVSLFDPFARKRIDGLYKSQLKVPFDACVETRVDEELTQVEIGFGPNCRKHVKWYTATAPVPHYPSLRAVGKALTVDHAVSLCAMHAELVLGFLGIPLFSDVMEQTKHYDACLRHGRLVSPLPRELDSEVQALLPKPLKQWHRIKKSRKRGAPMSVSEKLVALNRRVVADLRQHLMEVDICGQPLYHQLLESSVSALRQFMVEQRHPYESAYVNFVYAENGQYRCSIYLPLPEAYGVRGGNAIGATPESARKLSALHAIDTLCALNVPITKNKEKMEHLLDIRRQFGLILPRDANDNCARDSISFNIRSPPGYREVPGGATTRIPPHQDVWNLIMADASDFDVVKDVEPEKCYKLGLPETGSMLRELFQTYLQTVGWTAGEQWSYIKHYQGSQHWNGRLRVPCNNYWMELPLDEKLYGRRIALGRCVFRKGAEKAFLIHVFRILYSLRLAPWDMYSDGALQSFLCHSQKKNIERERVWWAFVVRQFLTSSGDEGDTATHGPSFVPDAEVCIPTSADLKRILSPNPVMTHELAKKTFV</sequence>
<dbReference type="Pfam" id="PF26536">
    <property type="entry name" value="DSRM_REH2"/>
    <property type="match status" value="2"/>
</dbReference>
<proteinExistence type="predicted"/>
<dbReference type="Proteomes" id="UP000002296">
    <property type="component" value="Unassembled WGS sequence"/>
</dbReference>
<feature type="transmembrane region" description="Helical" evidence="1">
    <location>
        <begin position="12"/>
        <end position="35"/>
    </location>
</feature>
<protein>
    <recommendedName>
        <fullName evidence="2">REH2 DRSM domain-containing protein</fullName>
    </recommendedName>
</protein>
<dbReference type="eggNOG" id="ENOG502RGED">
    <property type="taxonomic scope" value="Eukaryota"/>
</dbReference>
<name>Q4D6I0_TRYCC</name>
<evidence type="ECO:0000313" key="4">
    <source>
        <dbReference type="Proteomes" id="UP000002296"/>
    </source>
</evidence>
<keyword evidence="4" id="KW-1185">Reference proteome</keyword>
<dbReference type="RefSeq" id="XP_809987.1">
    <property type="nucleotide sequence ID" value="XM_804894.1"/>
</dbReference>
<evidence type="ECO:0000313" key="3">
    <source>
        <dbReference type="EMBL" id="EAN88136.1"/>
    </source>
</evidence>
<dbReference type="InterPro" id="IPR058737">
    <property type="entry name" value="DSRM_REH2"/>
</dbReference>
<evidence type="ECO:0000259" key="2">
    <source>
        <dbReference type="Pfam" id="PF26536"/>
    </source>
</evidence>
<comment type="caution">
    <text evidence="3">The sequence shown here is derived from an EMBL/GenBank/DDBJ whole genome shotgun (WGS) entry which is preliminary data.</text>
</comment>
<keyword evidence="1" id="KW-0472">Membrane</keyword>
<reference evidence="3 4" key="1">
    <citation type="journal article" date="2005" name="Science">
        <title>The genome sequence of Trypanosoma cruzi, etiologic agent of Chagas disease.</title>
        <authorList>
            <person name="El-Sayed N.M."/>
            <person name="Myler P.J."/>
            <person name="Bartholomeu D.C."/>
            <person name="Nilsson D."/>
            <person name="Aggarwal G."/>
            <person name="Tran A.N."/>
            <person name="Ghedin E."/>
            <person name="Worthey E.A."/>
            <person name="Delcher A.L."/>
            <person name="Blandin G."/>
            <person name="Westenberger S.J."/>
            <person name="Caler E."/>
            <person name="Cerqueira G.C."/>
            <person name="Branche C."/>
            <person name="Haas B."/>
            <person name="Anupama A."/>
            <person name="Arner E."/>
            <person name="Aslund L."/>
            <person name="Attipoe P."/>
            <person name="Bontempi E."/>
            <person name="Bringaud F."/>
            <person name="Burton P."/>
            <person name="Cadag E."/>
            <person name="Campbell D.A."/>
            <person name="Carrington M."/>
            <person name="Crabtree J."/>
            <person name="Darban H."/>
            <person name="da Silveira J.F."/>
            <person name="de Jong P."/>
            <person name="Edwards K."/>
            <person name="Englund P.T."/>
            <person name="Fazelina G."/>
            <person name="Feldblyum T."/>
            <person name="Ferella M."/>
            <person name="Frasch A.C."/>
            <person name="Gull K."/>
            <person name="Horn D."/>
            <person name="Hou L."/>
            <person name="Huang Y."/>
            <person name="Kindlund E."/>
            <person name="Klingbeil M."/>
            <person name="Kluge S."/>
            <person name="Koo H."/>
            <person name="Lacerda D."/>
            <person name="Levin M.J."/>
            <person name="Lorenzi H."/>
            <person name="Louie T."/>
            <person name="Machado C.R."/>
            <person name="McCulloch R."/>
            <person name="McKenna A."/>
            <person name="Mizuno Y."/>
            <person name="Mottram J.C."/>
            <person name="Nelson S."/>
            <person name="Ochaya S."/>
            <person name="Osoegawa K."/>
            <person name="Pai G."/>
            <person name="Parsons M."/>
            <person name="Pentony M."/>
            <person name="Pettersson U."/>
            <person name="Pop M."/>
            <person name="Ramirez J.L."/>
            <person name="Rinta J."/>
            <person name="Robertson L."/>
            <person name="Salzberg S.L."/>
            <person name="Sanchez D.O."/>
            <person name="Seyler A."/>
            <person name="Sharma R."/>
            <person name="Shetty J."/>
            <person name="Simpson A.J."/>
            <person name="Sisk E."/>
            <person name="Tammi M.T."/>
            <person name="Tarleton R."/>
            <person name="Teixeira S."/>
            <person name="Van Aken S."/>
            <person name="Vogt C."/>
            <person name="Ward P.N."/>
            <person name="Wickstead B."/>
            <person name="Wortman J."/>
            <person name="White O."/>
            <person name="Fraser C.M."/>
            <person name="Stuart K.D."/>
            <person name="Andersson B."/>
        </authorList>
    </citation>
    <scope>NUCLEOTIDE SEQUENCE [LARGE SCALE GENOMIC DNA]</scope>
    <source>
        <strain evidence="3 4">CL Brener</strain>
    </source>
</reference>
<dbReference type="PaxDb" id="353153-Q4D6I0"/>